<keyword evidence="2" id="KW-0521">NADP</keyword>
<dbReference type="Pfam" id="PF00248">
    <property type="entry name" value="Aldo_ket_red"/>
    <property type="match status" value="1"/>
</dbReference>
<evidence type="ECO:0000256" key="3">
    <source>
        <dbReference type="ARBA" id="ARBA00023002"/>
    </source>
</evidence>
<dbReference type="GO" id="GO:0016616">
    <property type="term" value="F:oxidoreductase activity, acting on the CH-OH group of donors, NAD or NADP as acceptor"/>
    <property type="evidence" value="ECO:0007669"/>
    <property type="project" value="UniProtKB-ARBA"/>
</dbReference>
<sequence length="246" mass="26104">MSNPTIKLNDNTEVPSIAYGCGTALFNKDCTSSIKQAIDCGFFHLDGAQAYGNEQFLGAGIKAAGKARSELYIVTKLKSGVGSGTAQVKASLVESLQKLGAVDLYLIHSPRPLAENGTLPELWAAMEAVHAEGLAKSIGAILQGAKIPCVNQIEIHPLDAGGPVDEVLLPIVERLSKAFGKPVTAAQVLGKWVSQKGAFTVTGVVEGTSSKEDRLKEYLETFKIEAIDAAGAKLHKRIFMKHVFGE</sequence>
<gene>
    <name evidence="5" type="ORF">B0H17DRAFT_1155600</name>
</gene>
<keyword evidence="6" id="KW-1185">Reference proteome</keyword>
<evidence type="ECO:0000259" key="4">
    <source>
        <dbReference type="Pfam" id="PF00248"/>
    </source>
</evidence>
<evidence type="ECO:0000313" key="5">
    <source>
        <dbReference type="EMBL" id="KAJ7709715.1"/>
    </source>
</evidence>
<name>A0AAD7MBU0_MYCRO</name>
<dbReference type="Proteomes" id="UP001221757">
    <property type="component" value="Unassembled WGS sequence"/>
</dbReference>
<comment type="caution">
    <text evidence="5">The sequence shown here is derived from an EMBL/GenBank/DDBJ whole genome shotgun (WGS) entry which is preliminary data.</text>
</comment>
<dbReference type="InterPro" id="IPR036812">
    <property type="entry name" value="NAD(P)_OxRdtase_dom_sf"/>
</dbReference>
<dbReference type="PRINTS" id="PR00069">
    <property type="entry name" value="ALDKETRDTASE"/>
</dbReference>
<evidence type="ECO:0000256" key="2">
    <source>
        <dbReference type="ARBA" id="ARBA00022857"/>
    </source>
</evidence>
<accession>A0AAD7MBU0</accession>
<evidence type="ECO:0000256" key="1">
    <source>
        <dbReference type="ARBA" id="ARBA00007905"/>
    </source>
</evidence>
<dbReference type="PANTHER" id="PTHR43827">
    <property type="entry name" value="2,5-DIKETO-D-GLUCONIC ACID REDUCTASE"/>
    <property type="match status" value="1"/>
</dbReference>
<dbReference type="PANTHER" id="PTHR43827:SF3">
    <property type="entry name" value="NADP-DEPENDENT OXIDOREDUCTASE DOMAIN-CONTAINING PROTEIN"/>
    <property type="match status" value="1"/>
</dbReference>
<dbReference type="EMBL" id="JARKIE010000002">
    <property type="protein sequence ID" value="KAJ7709715.1"/>
    <property type="molecule type" value="Genomic_DNA"/>
</dbReference>
<dbReference type="InterPro" id="IPR023210">
    <property type="entry name" value="NADP_OxRdtase_dom"/>
</dbReference>
<feature type="domain" description="NADP-dependent oxidoreductase" evidence="4">
    <location>
        <begin position="34"/>
        <end position="139"/>
    </location>
</feature>
<evidence type="ECO:0000313" key="6">
    <source>
        <dbReference type="Proteomes" id="UP001221757"/>
    </source>
</evidence>
<comment type="similarity">
    <text evidence="1">Belongs to the aldo/keto reductase family.</text>
</comment>
<organism evidence="5 6">
    <name type="scientific">Mycena rosella</name>
    <name type="common">Pink bonnet</name>
    <name type="synonym">Agaricus rosellus</name>
    <dbReference type="NCBI Taxonomy" id="1033263"/>
    <lineage>
        <taxon>Eukaryota</taxon>
        <taxon>Fungi</taxon>
        <taxon>Dikarya</taxon>
        <taxon>Basidiomycota</taxon>
        <taxon>Agaricomycotina</taxon>
        <taxon>Agaricomycetes</taxon>
        <taxon>Agaricomycetidae</taxon>
        <taxon>Agaricales</taxon>
        <taxon>Marasmiineae</taxon>
        <taxon>Mycenaceae</taxon>
        <taxon>Mycena</taxon>
    </lineage>
</organism>
<protein>
    <submittedName>
        <fullName evidence="5">NADP-dependent oxidoreductase domain-containing protein</fullName>
    </submittedName>
</protein>
<dbReference type="InterPro" id="IPR020471">
    <property type="entry name" value="AKR"/>
</dbReference>
<dbReference type="Gene3D" id="3.20.20.100">
    <property type="entry name" value="NADP-dependent oxidoreductase domain"/>
    <property type="match status" value="1"/>
</dbReference>
<keyword evidence="3" id="KW-0560">Oxidoreductase</keyword>
<reference evidence="5" key="1">
    <citation type="submission" date="2023-03" db="EMBL/GenBank/DDBJ databases">
        <title>Massive genome expansion in bonnet fungi (Mycena s.s.) driven by repeated elements and novel gene families across ecological guilds.</title>
        <authorList>
            <consortium name="Lawrence Berkeley National Laboratory"/>
            <person name="Harder C.B."/>
            <person name="Miyauchi S."/>
            <person name="Viragh M."/>
            <person name="Kuo A."/>
            <person name="Thoen E."/>
            <person name="Andreopoulos B."/>
            <person name="Lu D."/>
            <person name="Skrede I."/>
            <person name="Drula E."/>
            <person name="Henrissat B."/>
            <person name="Morin E."/>
            <person name="Kohler A."/>
            <person name="Barry K."/>
            <person name="LaButti K."/>
            <person name="Morin E."/>
            <person name="Salamov A."/>
            <person name="Lipzen A."/>
            <person name="Mereny Z."/>
            <person name="Hegedus B."/>
            <person name="Baldrian P."/>
            <person name="Stursova M."/>
            <person name="Weitz H."/>
            <person name="Taylor A."/>
            <person name="Grigoriev I.V."/>
            <person name="Nagy L.G."/>
            <person name="Martin F."/>
            <person name="Kauserud H."/>
        </authorList>
    </citation>
    <scope>NUCLEOTIDE SEQUENCE</scope>
    <source>
        <strain evidence="5">CBHHK067</strain>
    </source>
</reference>
<proteinExistence type="inferred from homology"/>
<dbReference type="AlphaFoldDB" id="A0AAD7MBU0"/>
<dbReference type="SUPFAM" id="SSF51430">
    <property type="entry name" value="NAD(P)-linked oxidoreductase"/>
    <property type="match status" value="1"/>
</dbReference>